<dbReference type="PROSITE" id="PS00770">
    <property type="entry name" value="AA_TRANSFER_CLASS_4"/>
    <property type="match status" value="1"/>
</dbReference>
<dbReference type="InterPro" id="IPR043132">
    <property type="entry name" value="BCAT-like_C"/>
</dbReference>
<dbReference type="OrthoDB" id="9805628at2"/>
<dbReference type="FunFam" id="3.20.10.10:FF:000002">
    <property type="entry name" value="D-alanine aminotransferase"/>
    <property type="match status" value="1"/>
</dbReference>
<dbReference type="SUPFAM" id="SSF56752">
    <property type="entry name" value="D-aminoacid aminotransferase-like PLP-dependent enzymes"/>
    <property type="match status" value="1"/>
</dbReference>
<comment type="similarity">
    <text evidence="2 5">Belongs to the class-IV pyridoxal-phosphate-dependent aminotransferase family.</text>
</comment>
<evidence type="ECO:0000256" key="2">
    <source>
        <dbReference type="ARBA" id="ARBA00009320"/>
    </source>
</evidence>
<reference evidence="7 8" key="1">
    <citation type="submission" date="2014-02" db="EMBL/GenBank/DDBJ databases">
        <title>Draft genome sequence of Lysinibacillus odysseyi NBRC 100172.</title>
        <authorList>
            <person name="Zhang F."/>
            <person name="Wang G."/>
            <person name="Zhang L."/>
        </authorList>
    </citation>
    <scope>NUCLEOTIDE SEQUENCE [LARGE SCALE GENOMIC DNA]</scope>
    <source>
        <strain evidence="7 8">NBRC 100172</strain>
    </source>
</reference>
<dbReference type="Proteomes" id="UP000030437">
    <property type="component" value="Unassembled WGS sequence"/>
</dbReference>
<evidence type="ECO:0000256" key="1">
    <source>
        <dbReference type="ARBA" id="ARBA00001933"/>
    </source>
</evidence>
<dbReference type="Pfam" id="PF01063">
    <property type="entry name" value="Aminotran_4"/>
    <property type="match status" value="1"/>
</dbReference>
<dbReference type="EMBL" id="JPVP01000044">
    <property type="protein sequence ID" value="KGR87918.1"/>
    <property type="molecule type" value="Genomic_DNA"/>
</dbReference>
<dbReference type="RefSeq" id="WP_036150880.1">
    <property type="nucleotide sequence ID" value="NZ_AVCX01000019.1"/>
</dbReference>
<comment type="caution">
    <text evidence="7">The sequence shown here is derived from an EMBL/GenBank/DDBJ whole genome shotgun (WGS) entry which is preliminary data.</text>
</comment>
<protein>
    <submittedName>
        <fullName evidence="7">4-amino-4-deoxychorismate lyase</fullName>
    </submittedName>
</protein>
<evidence type="ECO:0000256" key="5">
    <source>
        <dbReference type="RuleBase" id="RU004106"/>
    </source>
</evidence>
<evidence type="ECO:0000256" key="3">
    <source>
        <dbReference type="ARBA" id="ARBA00011738"/>
    </source>
</evidence>
<dbReference type="InterPro" id="IPR036038">
    <property type="entry name" value="Aminotransferase-like"/>
</dbReference>
<name>A0A0A3IYE0_9BACI</name>
<proteinExistence type="inferred from homology"/>
<dbReference type="GO" id="GO:0005829">
    <property type="term" value="C:cytosol"/>
    <property type="evidence" value="ECO:0007669"/>
    <property type="project" value="TreeGrafter"/>
</dbReference>
<dbReference type="NCBIfam" id="NF005800">
    <property type="entry name" value="PRK07650.1"/>
    <property type="match status" value="1"/>
</dbReference>
<dbReference type="Gene3D" id="3.30.470.10">
    <property type="match status" value="1"/>
</dbReference>
<dbReference type="PANTHER" id="PTHR42743">
    <property type="entry name" value="AMINO-ACID AMINOTRANSFERASE"/>
    <property type="match status" value="1"/>
</dbReference>
<keyword evidence="8" id="KW-1185">Reference proteome</keyword>
<dbReference type="PANTHER" id="PTHR42743:SF11">
    <property type="entry name" value="AMINODEOXYCHORISMATE LYASE"/>
    <property type="match status" value="1"/>
</dbReference>
<keyword evidence="7" id="KW-0456">Lyase</keyword>
<dbReference type="eggNOG" id="COG0115">
    <property type="taxonomic scope" value="Bacteria"/>
</dbReference>
<sequence length="278" mass="31362">MLCWMNGEYIDSTEILISPFDHGFLYGVGFFETFRTYEGKVPFLQEHLERLETALHHFHIHMPYTIKEFRTVIERLNEAVGGEGYFRLNVSAGPHEIGLQPTSYTEPTVILFRKPLLERPRGKNKEAIWLKTPRNTAESANRFKSHHYGNNVLARFEVPNLADYEGFFLTKDGFVAEGITSNIFWVKNDILYTPSLSTGILGGITRGAVMDIAASLGIIVKEGNYKSAALEQAEECFVTNAVQELVPIDRIGGVIFEGHTGPVYNRLHDAYLAQIFNG</sequence>
<dbReference type="GO" id="GO:0046394">
    <property type="term" value="P:carboxylic acid biosynthetic process"/>
    <property type="evidence" value="ECO:0007669"/>
    <property type="project" value="UniProtKB-ARBA"/>
</dbReference>
<gene>
    <name evidence="7" type="ORF">CD32_02485</name>
</gene>
<comment type="cofactor">
    <cofactor evidence="1 6">
        <name>pyridoxal 5'-phosphate</name>
        <dbReference type="ChEBI" id="CHEBI:597326"/>
    </cofactor>
</comment>
<dbReference type="InterPro" id="IPR050571">
    <property type="entry name" value="Class-IV_PLP-Dep_Aminotrnsfr"/>
</dbReference>
<evidence type="ECO:0000256" key="4">
    <source>
        <dbReference type="ARBA" id="ARBA00022898"/>
    </source>
</evidence>
<evidence type="ECO:0000256" key="6">
    <source>
        <dbReference type="RuleBase" id="RU004516"/>
    </source>
</evidence>
<dbReference type="InterPro" id="IPR018300">
    <property type="entry name" value="Aminotrans_IV_CS"/>
</dbReference>
<keyword evidence="4 6" id="KW-0663">Pyridoxal phosphate</keyword>
<dbReference type="STRING" id="1220589.CD32_02485"/>
<evidence type="ECO:0000313" key="7">
    <source>
        <dbReference type="EMBL" id="KGR87918.1"/>
    </source>
</evidence>
<dbReference type="GO" id="GO:0008652">
    <property type="term" value="P:amino acid biosynthetic process"/>
    <property type="evidence" value="ECO:0007669"/>
    <property type="project" value="UniProtKB-ARBA"/>
</dbReference>
<dbReference type="GO" id="GO:0016829">
    <property type="term" value="F:lyase activity"/>
    <property type="evidence" value="ECO:0007669"/>
    <property type="project" value="UniProtKB-KW"/>
</dbReference>
<comment type="subunit">
    <text evidence="3">Homodimer.</text>
</comment>
<organism evidence="7 8">
    <name type="scientific">Lysinibacillus odysseyi 34hs-1 = NBRC 100172</name>
    <dbReference type="NCBI Taxonomy" id="1220589"/>
    <lineage>
        <taxon>Bacteria</taxon>
        <taxon>Bacillati</taxon>
        <taxon>Bacillota</taxon>
        <taxon>Bacilli</taxon>
        <taxon>Bacillales</taxon>
        <taxon>Bacillaceae</taxon>
        <taxon>Lysinibacillus</taxon>
    </lineage>
</organism>
<dbReference type="Gene3D" id="3.20.10.10">
    <property type="entry name" value="D-amino Acid Aminotransferase, subunit A, domain 2"/>
    <property type="match status" value="1"/>
</dbReference>
<dbReference type="InterPro" id="IPR001544">
    <property type="entry name" value="Aminotrans_IV"/>
</dbReference>
<dbReference type="InterPro" id="IPR043131">
    <property type="entry name" value="BCAT-like_N"/>
</dbReference>
<evidence type="ECO:0000313" key="8">
    <source>
        <dbReference type="Proteomes" id="UP000030437"/>
    </source>
</evidence>
<accession>A0A0A3IYE0</accession>
<dbReference type="AlphaFoldDB" id="A0A0A3IYE0"/>